<feature type="domain" description="Ionotropic receptor 75a N-terminal" evidence="12">
    <location>
        <begin position="202"/>
        <end position="299"/>
    </location>
</feature>
<evidence type="ECO:0000256" key="1">
    <source>
        <dbReference type="ARBA" id="ARBA00004651"/>
    </source>
</evidence>
<evidence type="ECO:0000256" key="5">
    <source>
        <dbReference type="ARBA" id="ARBA00022989"/>
    </source>
</evidence>
<keyword evidence="5 9" id="KW-1133">Transmembrane helix</keyword>
<dbReference type="GO" id="GO:0005886">
    <property type="term" value="C:plasma membrane"/>
    <property type="evidence" value="ECO:0007669"/>
    <property type="project" value="UniProtKB-SubCell"/>
</dbReference>
<dbReference type="Pfam" id="PF24576">
    <property type="entry name" value="IR75A_N"/>
    <property type="match status" value="1"/>
</dbReference>
<dbReference type="PANTHER" id="PTHR42643:SF33">
    <property type="entry name" value="GLUTAMATE RECEPTOR 2-LIKE PROTEIN"/>
    <property type="match status" value="1"/>
</dbReference>
<keyword evidence="7" id="KW-0675">Receptor</keyword>
<feature type="domain" description="Ionotropic glutamate receptor C-terminal" evidence="11">
    <location>
        <begin position="427"/>
        <end position="618"/>
    </location>
</feature>
<keyword evidence="6 9" id="KW-0472">Membrane</keyword>
<name>A0A6L2PJ89_COPFO</name>
<keyword evidence="10" id="KW-0732">Signal</keyword>
<evidence type="ECO:0000313" key="14">
    <source>
        <dbReference type="Proteomes" id="UP000502823"/>
    </source>
</evidence>
<comment type="caution">
    <text evidence="13">The sequence shown here is derived from an EMBL/GenBank/DDBJ whole genome shotgun (WGS) entry which is preliminary data.</text>
</comment>
<evidence type="ECO:0000256" key="8">
    <source>
        <dbReference type="ARBA" id="ARBA00023180"/>
    </source>
</evidence>
<dbReference type="OrthoDB" id="413361at2759"/>
<dbReference type="InterPro" id="IPR001320">
    <property type="entry name" value="Iontro_rcpt_C"/>
</dbReference>
<keyword evidence="8" id="KW-0325">Glycoprotein</keyword>
<evidence type="ECO:0000256" key="6">
    <source>
        <dbReference type="ARBA" id="ARBA00023136"/>
    </source>
</evidence>
<evidence type="ECO:0000313" key="13">
    <source>
        <dbReference type="EMBL" id="GFG32484.1"/>
    </source>
</evidence>
<gene>
    <name evidence="13" type="ORF">Cfor_04318</name>
</gene>
<accession>A0A6L2PJ89</accession>
<evidence type="ECO:0000259" key="12">
    <source>
        <dbReference type="Pfam" id="PF24576"/>
    </source>
</evidence>
<dbReference type="EMBL" id="BLKM01000369">
    <property type="protein sequence ID" value="GFG32484.1"/>
    <property type="molecule type" value="Genomic_DNA"/>
</dbReference>
<dbReference type="GO" id="GO:0050906">
    <property type="term" value="P:detection of stimulus involved in sensory perception"/>
    <property type="evidence" value="ECO:0007669"/>
    <property type="project" value="UniProtKB-ARBA"/>
</dbReference>
<protein>
    <submittedName>
        <fullName evidence="13">Uncharacterized protein</fullName>
    </submittedName>
</protein>
<feature type="chain" id="PRO_5027029341" evidence="10">
    <location>
        <begin position="23"/>
        <end position="719"/>
    </location>
</feature>
<evidence type="ECO:0000256" key="7">
    <source>
        <dbReference type="ARBA" id="ARBA00023170"/>
    </source>
</evidence>
<evidence type="ECO:0000256" key="4">
    <source>
        <dbReference type="ARBA" id="ARBA00022692"/>
    </source>
</evidence>
<dbReference type="SUPFAM" id="SSF53850">
    <property type="entry name" value="Periplasmic binding protein-like II"/>
    <property type="match status" value="1"/>
</dbReference>
<dbReference type="InParanoid" id="A0A6L2PJ89"/>
<dbReference type="PANTHER" id="PTHR42643">
    <property type="entry name" value="IONOTROPIC RECEPTOR 20A-RELATED"/>
    <property type="match status" value="1"/>
</dbReference>
<dbReference type="InterPro" id="IPR057074">
    <property type="entry name" value="IR75A_N"/>
</dbReference>
<evidence type="ECO:0000256" key="2">
    <source>
        <dbReference type="ARBA" id="ARBA00008685"/>
    </source>
</evidence>
<evidence type="ECO:0000256" key="10">
    <source>
        <dbReference type="SAM" id="SignalP"/>
    </source>
</evidence>
<dbReference type="Gene3D" id="1.10.287.70">
    <property type="match status" value="1"/>
</dbReference>
<reference evidence="14" key="1">
    <citation type="submission" date="2020-01" db="EMBL/GenBank/DDBJ databases">
        <title>Draft genome sequence of the Termite Coptotermes fromosanus.</title>
        <authorList>
            <person name="Itakura S."/>
            <person name="Yosikawa Y."/>
            <person name="Umezawa K."/>
        </authorList>
    </citation>
    <scope>NUCLEOTIDE SEQUENCE [LARGE SCALE GENOMIC DNA]</scope>
</reference>
<dbReference type="GO" id="GO:0015276">
    <property type="term" value="F:ligand-gated monoatomic ion channel activity"/>
    <property type="evidence" value="ECO:0007669"/>
    <property type="project" value="InterPro"/>
</dbReference>
<organism evidence="13 14">
    <name type="scientific">Coptotermes formosanus</name>
    <name type="common">Formosan subterranean termite</name>
    <dbReference type="NCBI Taxonomy" id="36987"/>
    <lineage>
        <taxon>Eukaryota</taxon>
        <taxon>Metazoa</taxon>
        <taxon>Ecdysozoa</taxon>
        <taxon>Arthropoda</taxon>
        <taxon>Hexapoda</taxon>
        <taxon>Insecta</taxon>
        <taxon>Pterygota</taxon>
        <taxon>Neoptera</taxon>
        <taxon>Polyneoptera</taxon>
        <taxon>Dictyoptera</taxon>
        <taxon>Blattodea</taxon>
        <taxon>Blattoidea</taxon>
        <taxon>Termitoidae</taxon>
        <taxon>Rhinotermitidae</taxon>
        <taxon>Coptotermes</taxon>
    </lineage>
</organism>
<dbReference type="Proteomes" id="UP000502823">
    <property type="component" value="Unassembled WGS sequence"/>
</dbReference>
<proteinExistence type="inferred from homology"/>
<evidence type="ECO:0000256" key="3">
    <source>
        <dbReference type="ARBA" id="ARBA00022475"/>
    </source>
</evidence>
<keyword evidence="4 9" id="KW-0812">Transmembrane</keyword>
<comment type="subcellular location">
    <subcellularLocation>
        <location evidence="1">Cell membrane</location>
        <topology evidence="1">Multi-pass membrane protein</topology>
    </subcellularLocation>
</comment>
<feature type="transmembrane region" description="Helical" evidence="9">
    <location>
        <begin position="501"/>
        <end position="525"/>
    </location>
</feature>
<feature type="transmembrane region" description="Helical" evidence="9">
    <location>
        <begin position="428"/>
        <end position="446"/>
    </location>
</feature>
<dbReference type="AlphaFoldDB" id="A0A6L2PJ89"/>
<evidence type="ECO:0000256" key="9">
    <source>
        <dbReference type="SAM" id="Phobius"/>
    </source>
</evidence>
<sequence>MHKVGNVCFLLLLPCLVAPHLSEEVFKFVEDYFTFKSVRIISCFTCSKRGTYIAAAMFPAFTDSYRVTKSLMSSGKFWMVSPDPDHPATPQLGSIMKNGYYYKFGVFLDHDCRAGKQYLDEANIHGTSYRQTDNHVEQTPFVFNHIPYMVIRNVAVHSSRLKSRPGDRVSLFTSEKSPAVPLGKCWYRLRLLRYASFSSYYSNSARRFINATFNWLVWSKYTFASETEDLSMSIDTEMTWAYPDSSSDRVILYDLYKINYSWPINGTLAGHWTLKEGIVFNLTQYKYSRRQDLRGIVYTAALVVNNIPTTNLEEELVKPENKALDSMATYNYRGFLLMQQMYNFSKRILHTDTFGYVVEGGKPEGLVHMMKYGEADVSISALKLNHRRMDMSDFCPVATWELRICAMFRHPQITDSYGVLLKPFQPKLWLGCGLIWVLMMAALRFISFFESQYHVQDSPHDSINTETEGAWTWSDTLVIIMGALSQQGSTMDSKWITGRIVFLNTHILALMMNVYYSAFVVSSLLSAPTQSIRNTRDLIDSSLAFGAEDINYNRPFFEMSANPLVQELYRKKMAPPHTGYYSRETGLRKVLTEPFVFHTEAINVYNDIEETFTDQAKCDLTEILVFPIQKCYPFVPRTSPLKEFFTYGYRKAVEGGLFNHMNRHWRPAKPACSVKTEFRSVGTDTIVFAVWLLAGGLLVSAFICTTEIILRSKYATDRC</sequence>
<dbReference type="Pfam" id="PF00060">
    <property type="entry name" value="Lig_chan"/>
    <property type="match status" value="1"/>
</dbReference>
<feature type="signal peptide" evidence="10">
    <location>
        <begin position="1"/>
        <end position="22"/>
    </location>
</feature>
<evidence type="ECO:0000259" key="11">
    <source>
        <dbReference type="Pfam" id="PF00060"/>
    </source>
</evidence>
<keyword evidence="14" id="KW-1185">Reference proteome</keyword>
<comment type="similarity">
    <text evidence="2">Belongs to the glutamate-gated ion channel (TC 1.A.10.1) family.</text>
</comment>
<dbReference type="InterPro" id="IPR052192">
    <property type="entry name" value="Insect_Ionotropic_Sensory_Rcpt"/>
</dbReference>
<feature type="transmembrane region" description="Helical" evidence="9">
    <location>
        <begin position="688"/>
        <end position="710"/>
    </location>
</feature>
<keyword evidence="3" id="KW-1003">Cell membrane</keyword>